<dbReference type="AlphaFoldDB" id="A0A510PFN6"/>
<dbReference type="Proteomes" id="UP000321223">
    <property type="component" value="Unassembled WGS sequence"/>
</dbReference>
<name>A0A510PFN6_MICAE</name>
<evidence type="ECO:0000313" key="1">
    <source>
        <dbReference type="EMBL" id="GCA92586.1"/>
    </source>
</evidence>
<protein>
    <submittedName>
        <fullName evidence="1">Uncharacterized protein</fullName>
    </submittedName>
</protein>
<sequence length="222" mass="26036">MKIKSKLTKIFYTFSLLALITSQQINTKTDNQVQAIPLDSIAQAQGTNISFEVCVDHANFVRPNPQKHVNRLRSDNHYQDMSSQEILNLPPWKDDFFYFSYYAGLSGTGFMSFEAGLWSLSNSQSKSHDKCVDKFIENHRQDQRNPMTQLWIFNHKLKQIKWENNKYIFIVEYRGKGFQVINYRKTAWDLAQDKTVWFEFVDTKGNRLGGCKKGWTCPIRKK</sequence>
<proteinExistence type="predicted"/>
<dbReference type="EMBL" id="BHVU01000051">
    <property type="protein sequence ID" value="GCA92586.1"/>
    <property type="molecule type" value="Genomic_DNA"/>
</dbReference>
<organism evidence="1 2">
    <name type="scientific">Microcystis aeruginosa 11-30S32</name>
    <dbReference type="NCBI Taxonomy" id="2358142"/>
    <lineage>
        <taxon>Bacteria</taxon>
        <taxon>Bacillati</taxon>
        <taxon>Cyanobacteriota</taxon>
        <taxon>Cyanophyceae</taxon>
        <taxon>Oscillatoriophycideae</taxon>
        <taxon>Chroococcales</taxon>
        <taxon>Microcystaceae</taxon>
        <taxon>Microcystis</taxon>
    </lineage>
</organism>
<comment type="caution">
    <text evidence="1">The sequence shown here is derived from an EMBL/GenBank/DDBJ whole genome shotgun (WGS) entry which is preliminary data.</text>
</comment>
<gene>
    <name evidence="1" type="ORF">MAE30S32_12380</name>
</gene>
<reference evidence="1 2" key="1">
    <citation type="journal article" date="2019" name="Appl. Environ. Microbiol.">
        <title>Co-occurrence of broad and narrow host-range viruses infecting the toxic bloom-forming cyanobacterium Microcystis aeruginosa.</title>
        <authorList>
            <person name="Morimoto D."/>
            <person name="Tominaga K."/>
            <person name="Nishimura Y."/>
            <person name="Yoshida N."/>
            <person name="Kimura S."/>
            <person name="Sako Y."/>
            <person name="Yoshida T."/>
        </authorList>
    </citation>
    <scope>NUCLEOTIDE SEQUENCE [LARGE SCALE GENOMIC DNA]</scope>
    <source>
        <strain evidence="1 2">11-30S32</strain>
    </source>
</reference>
<evidence type="ECO:0000313" key="2">
    <source>
        <dbReference type="Proteomes" id="UP000321223"/>
    </source>
</evidence>
<accession>A0A510PFN6</accession>